<organism evidence="2">
    <name type="scientific">Rhizophagus irregularis (strain DAOM 181602 / DAOM 197198 / MUCL 43194)</name>
    <name type="common">Arbuscular mycorrhizal fungus</name>
    <name type="synonym">Glomus intraradices</name>
    <dbReference type="NCBI Taxonomy" id="747089"/>
    <lineage>
        <taxon>Eukaryota</taxon>
        <taxon>Fungi</taxon>
        <taxon>Fungi incertae sedis</taxon>
        <taxon>Mucoromycota</taxon>
        <taxon>Glomeromycotina</taxon>
        <taxon>Glomeromycetes</taxon>
        <taxon>Glomerales</taxon>
        <taxon>Glomeraceae</taxon>
        <taxon>Rhizophagus</taxon>
    </lineage>
</organism>
<protein>
    <submittedName>
        <fullName evidence="2">Uncharacterized protein</fullName>
    </submittedName>
</protein>
<feature type="chain" id="PRO_5004689048" evidence="1">
    <location>
        <begin position="24"/>
        <end position="89"/>
    </location>
</feature>
<dbReference type="AlphaFoldDB" id="U9T9K2"/>
<accession>U9T9K2</accession>
<gene>
    <name evidence="2" type="ORF">GLOINDRAFT_350285</name>
</gene>
<dbReference type="EMBL" id="KI293930">
    <property type="protein sequence ID" value="ESA04840.1"/>
    <property type="molecule type" value="Genomic_DNA"/>
</dbReference>
<evidence type="ECO:0000313" key="2">
    <source>
        <dbReference type="EMBL" id="ESA04840.1"/>
    </source>
</evidence>
<evidence type="ECO:0000256" key="1">
    <source>
        <dbReference type="SAM" id="SignalP"/>
    </source>
</evidence>
<reference evidence="2" key="1">
    <citation type="submission" date="2013-07" db="EMBL/GenBank/DDBJ databases">
        <title>The genome of an arbuscular mycorrhizal fungus provides insights into the evolution of the oldest plant symbiosis.</title>
        <authorList>
            <consortium name="DOE Joint Genome Institute"/>
            <person name="Tisserant E."/>
            <person name="Malbreil M."/>
            <person name="Kuo A."/>
            <person name="Kohler A."/>
            <person name="Symeonidi A."/>
            <person name="Balestrini R."/>
            <person name="Charron P."/>
            <person name="Duensing N."/>
            <person name="Frei-dit-Frey N."/>
            <person name="Gianinazzi-Pearson V."/>
            <person name="Gilbert B."/>
            <person name="Handa Y."/>
            <person name="Hijri M."/>
            <person name="Kaul R."/>
            <person name="Kawaguchi M."/>
            <person name="Krajinski F."/>
            <person name="Lammers P."/>
            <person name="Lapierre D."/>
            <person name="Masclaux F.G."/>
            <person name="Murat C."/>
            <person name="Morin E."/>
            <person name="Ndikumana S."/>
            <person name="Pagni M."/>
            <person name="Petitpierre D."/>
            <person name="Requena N."/>
            <person name="Rosikiewicz P."/>
            <person name="Riley R."/>
            <person name="Saito K."/>
            <person name="San Clemente H."/>
            <person name="Shapiro H."/>
            <person name="van Tuinen D."/>
            <person name="Becard G."/>
            <person name="Bonfante P."/>
            <person name="Paszkowski U."/>
            <person name="Shachar-Hill Y."/>
            <person name="Young J.P."/>
            <person name="Sanders I.R."/>
            <person name="Henrissat B."/>
            <person name="Rensing S.A."/>
            <person name="Grigoriev I.V."/>
            <person name="Corradi N."/>
            <person name="Roux C."/>
            <person name="Martin F."/>
        </authorList>
    </citation>
    <scope>NUCLEOTIDE SEQUENCE</scope>
    <source>
        <strain evidence="2">DAOM 197198</strain>
    </source>
</reference>
<dbReference type="HOGENOM" id="CLU_2455911_0_0_1"/>
<sequence>MKSITLFFIVLFIISCLPRYIESQGAPDAGAPSTVTSVDVAPTTVPVPTTSTTTIPVESTSFVSPPVTVSSTSLSVVPSPTTVVSSVFL</sequence>
<keyword evidence="1" id="KW-0732">Signal</keyword>
<feature type="signal peptide" evidence="1">
    <location>
        <begin position="1"/>
        <end position="23"/>
    </location>
</feature>
<proteinExistence type="predicted"/>
<dbReference type="PROSITE" id="PS51257">
    <property type="entry name" value="PROKAR_LIPOPROTEIN"/>
    <property type="match status" value="1"/>
</dbReference>
<name>U9T9K2_RHIID</name>